<dbReference type="InterPro" id="IPR038732">
    <property type="entry name" value="HpyO/CreE_NAD-binding"/>
</dbReference>
<gene>
    <name evidence="2" type="ORF">N4J17_11285</name>
</gene>
<dbReference type="RefSeq" id="WP_198323397.1">
    <property type="nucleotide sequence ID" value="NZ_CP104311.1"/>
</dbReference>
<dbReference type="Gene3D" id="3.50.50.60">
    <property type="entry name" value="FAD/NAD(P)-binding domain"/>
    <property type="match status" value="1"/>
</dbReference>
<keyword evidence="3" id="KW-1185">Reference proteome</keyword>
<organism evidence="2 3">
    <name type="scientific">Methylococcus capsulatus</name>
    <dbReference type="NCBI Taxonomy" id="414"/>
    <lineage>
        <taxon>Bacteria</taxon>
        <taxon>Pseudomonadati</taxon>
        <taxon>Pseudomonadota</taxon>
        <taxon>Gammaproteobacteria</taxon>
        <taxon>Methylococcales</taxon>
        <taxon>Methylococcaceae</taxon>
        <taxon>Methylococcus</taxon>
    </lineage>
</organism>
<sequence length="480" mass="52283">MNPASPPQTIAIVGAGFSGTLVAAHLLSRAKAPLTIHLIERERSRFARGVAYSTTEDCHLLNVPAGNMSAYPDDREHFLRWAQARVAELLDCACVSEVTAAAYLPRRAYGDYIAEVLDEAERGAAPGVGLERRIDEVASLKVEEGGVGLRLASGTQLRADRVVLALGNFRPGDPSGADAAFYRSARYRGDPWGPDVLERLLPTESCLLVGSGLTMVDWAITLNQAGYRGAIHVVSRRGLWPQRHKPGAPAAFGIEPSGQVGAVRDGLHSIRAFIRNTGADWRSVIDALRPVTQTLWKSLGLPEQRRFLRHLRTFWDCHRHRLAPGIAARLAAMRDSGQLVRHVGRIRSFREVGGQVEVTIRPRGSDQSYVFNVDTVVNCSGSESDYRRLDSTLVKDLLGQRLIRPDPLALGLDVADNGALIDADGVASAFLFTLGPPQKGRLWETTAVPEIRGQAARLAAELLKSDHSECSEESSQSVME</sequence>
<name>A0ABZ2F1L8_METCP</name>
<dbReference type="EMBL" id="CP104311">
    <property type="protein sequence ID" value="WWF01049.1"/>
    <property type="molecule type" value="Genomic_DNA"/>
</dbReference>
<dbReference type="Pfam" id="PF13454">
    <property type="entry name" value="NAD_binding_9"/>
    <property type="match status" value="1"/>
</dbReference>
<evidence type="ECO:0000259" key="1">
    <source>
        <dbReference type="Pfam" id="PF13454"/>
    </source>
</evidence>
<proteinExistence type="predicted"/>
<dbReference type="PANTHER" id="PTHR40254">
    <property type="entry name" value="BLR0577 PROTEIN"/>
    <property type="match status" value="1"/>
</dbReference>
<dbReference type="InterPro" id="IPR052189">
    <property type="entry name" value="L-asp_N-monooxygenase_NS-form"/>
</dbReference>
<dbReference type="PANTHER" id="PTHR40254:SF1">
    <property type="entry name" value="BLR0577 PROTEIN"/>
    <property type="match status" value="1"/>
</dbReference>
<accession>A0ABZ2F1L8</accession>
<dbReference type="InterPro" id="IPR036188">
    <property type="entry name" value="FAD/NAD-bd_sf"/>
</dbReference>
<evidence type="ECO:0000313" key="2">
    <source>
        <dbReference type="EMBL" id="WWF01049.1"/>
    </source>
</evidence>
<dbReference type="Proteomes" id="UP001359308">
    <property type="component" value="Chromosome"/>
</dbReference>
<reference evidence="2 3" key="1">
    <citation type="submission" date="2022-09" db="EMBL/GenBank/DDBJ databases">
        <authorList>
            <person name="Giprobiosintez L."/>
        </authorList>
    </citation>
    <scope>NUCLEOTIDE SEQUENCE [LARGE SCALE GENOMIC DNA]</scope>
    <source>
        <strain evidence="3">VKPM-B-12549 (GBS-15)</strain>
    </source>
</reference>
<evidence type="ECO:0000313" key="3">
    <source>
        <dbReference type="Proteomes" id="UP001359308"/>
    </source>
</evidence>
<protein>
    <submittedName>
        <fullName evidence="2">FAD/NAD(P)-binding protein</fullName>
    </submittedName>
</protein>
<dbReference type="SUPFAM" id="SSF51905">
    <property type="entry name" value="FAD/NAD(P)-binding domain"/>
    <property type="match status" value="2"/>
</dbReference>
<feature type="domain" description="FAD-dependent urate hydroxylase HpyO/Asp monooxygenase CreE-like FAD/NAD(P)-binding" evidence="1">
    <location>
        <begin position="11"/>
        <end position="168"/>
    </location>
</feature>